<dbReference type="FunFam" id="2.30.30.40:FF:000032">
    <property type="entry name" value="Putative C-Jun-amino-terminal kinase-interacting protein 2"/>
    <property type="match status" value="1"/>
</dbReference>
<gene>
    <name evidence="9" type="ORF">Fcan01_19653</name>
</gene>
<dbReference type="Pfam" id="PF14604">
    <property type="entry name" value="SH3_9"/>
    <property type="match status" value="1"/>
</dbReference>
<dbReference type="Pfam" id="PF00640">
    <property type="entry name" value="PID"/>
    <property type="match status" value="1"/>
</dbReference>
<organism evidence="9 10">
    <name type="scientific">Folsomia candida</name>
    <name type="common">Springtail</name>
    <dbReference type="NCBI Taxonomy" id="158441"/>
    <lineage>
        <taxon>Eukaryota</taxon>
        <taxon>Metazoa</taxon>
        <taxon>Ecdysozoa</taxon>
        <taxon>Arthropoda</taxon>
        <taxon>Hexapoda</taxon>
        <taxon>Collembola</taxon>
        <taxon>Entomobryomorpha</taxon>
        <taxon>Isotomoidea</taxon>
        <taxon>Isotomidae</taxon>
        <taxon>Proisotominae</taxon>
        <taxon>Folsomia</taxon>
    </lineage>
</organism>
<dbReference type="InterPro" id="IPR001452">
    <property type="entry name" value="SH3_domain"/>
</dbReference>
<dbReference type="CDD" id="cd01212">
    <property type="entry name" value="PTB_JIP"/>
    <property type="match status" value="1"/>
</dbReference>
<evidence type="ECO:0000256" key="2">
    <source>
        <dbReference type="ARBA" id="ARBA00009866"/>
    </source>
</evidence>
<keyword evidence="4" id="KW-0963">Cytoplasm</keyword>
<feature type="region of interest" description="Disordered" evidence="6">
    <location>
        <begin position="164"/>
        <end position="211"/>
    </location>
</feature>
<dbReference type="SMART" id="SM00326">
    <property type="entry name" value="SH3"/>
    <property type="match status" value="1"/>
</dbReference>
<comment type="similarity">
    <text evidence="2">Belongs to the JIP scaffold family.</text>
</comment>
<dbReference type="GO" id="GO:0046328">
    <property type="term" value="P:regulation of JNK cascade"/>
    <property type="evidence" value="ECO:0007669"/>
    <property type="project" value="InterPro"/>
</dbReference>
<dbReference type="InterPro" id="IPR036028">
    <property type="entry name" value="SH3-like_dom_sf"/>
</dbReference>
<dbReference type="PROSITE" id="PS50002">
    <property type="entry name" value="SH3"/>
    <property type="match status" value="1"/>
</dbReference>
<dbReference type="PANTHER" id="PTHR47437:SF4">
    <property type="entry name" value="JNK-INTERACTING PROTEIN 1-LIKE PROTEIN"/>
    <property type="match status" value="1"/>
</dbReference>
<dbReference type="InterPro" id="IPR047178">
    <property type="entry name" value="JIP1_scaffold"/>
</dbReference>
<sequence length="440" mass="50004">MADFEFEEFRKYFDRLPQYIKAPADIYTLVHDIPELMEDGPEQQSPKSGLIPDTDYSENIAEPFSGDLQLIPTDRDERLSTTRRRRKLPEIPKNPARRWNEETRQISLAEEILDADKNVRSLSNFGNGCFVQQPQFTSLVAKSENCSGSRPIFILKLNSFNGGDEGSSPDSELYPSLDSGNSTIHSEDGSKPYSPQVPSVNESFSPGSPTSSGVLCTHLEILEATHRGLHKFVPRHHDEVEVDIGDPIYMQKEADDLWCEGVNLRTGMQGIFPSAYVVDVEYNDFDPTANKVKKERYLLNYVGSIETLYHKGNEVLCQAVKKISRHEGYVASHKRPCILEISDQGIHMLDKAKTSTPNHALSCHDYFYALKNVSFCGFHPKDHRYFGFVTKHPTLNRFACHVFISDDSTRPVAEAVGRAFQRFYKKFLETAYPIEDIYLE</sequence>
<comment type="caution">
    <text evidence="9">The sequence shown here is derived from an EMBL/GenBank/DDBJ whole genome shotgun (WGS) entry which is preliminary data.</text>
</comment>
<dbReference type="OrthoDB" id="5965083at2759"/>
<evidence type="ECO:0000313" key="9">
    <source>
        <dbReference type="EMBL" id="OXA45810.1"/>
    </source>
</evidence>
<evidence type="ECO:0000256" key="3">
    <source>
        <dbReference type="ARBA" id="ARBA00022443"/>
    </source>
</evidence>
<comment type="subcellular location">
    <subcellularLocation>
        <location evidence="1">Cytoplasm</location>
    </subcellularLocation>
</comment>
<feature type="domain" description="PID" evidence="7">
    <location>
        <begin position="368"/>
        <end position="433"/>
    </location>
</feature>
<dbReference type="EMBL" id="LNIX01000017">
    <property type="protein sequence ID" value="OXA45810.1"/>
    <property type="molecule type" value="Genomic_DNA"/>
</dbReference>
<dbReference type="InterPro" id="IPR011993">
    <property type="entry name" value="PH-like_dom_sf"/>
</dbReference>
<evidence type="ECO:0000259" key="8">
    <source>
        <dbReference type="PROSITE" id="PS50002"/>
    </source>
</evidence>
<evidence type="ECO:0000256" key="6">
    <source>
        <dbReference type="SAM" id="MobiDB-lite"/>
    </source>
</evidence>
<reference evidence="9 10" key="1">
    <citation type="submission" date="2015-12" db="EMBL/GenBank/DDBJ databases">
        <title>The genome of Folsomia candida.</title>
        <authorList>
            <person name="Faddeeva A."/>
            <person name="Derks M.F."/>
            <person name="Anvar Y."/>
            <person name="Smit S."/>
            <person name="Van Straalen N."/>
            <person name="Roelofs D."/>
        </authorList>
    </citation>
    <scope>NUCLEOTIDE SEQUENCE [LARGE SCALE GENOMIC DNA]</scope>
    <source>
        <strain evidence="9 10">VU population</strain>
        <tissue evidence="9">Whole body</tissue>
    </source>
</reference>
<dbReference type="GO" id="GO:0005078">
    <property type="term" value="F:MAP-kinase scaffold activity"/>
    <property type="evidence" value="ECO:0007669"/>
    <property type="project" value="TreeGrafter"/>
</dbReference>
<dbReference type="GO" id="GO:0008432">
    <property type="term" value="F:JUN kinase binding"/>
    <property type="evidence" value="ECO:0007669"/>
    <property type="project" value="TreeGrafter"/>
</dbReference>
<dbReference type="GO" id="GO:0005737">
    <property type="term" value="C:cytoplasm"/>
    <property type="evidence" value="ECO:0007669"/>
    <property type="project" value="UniProtKB-SubCell"/>
</dbReference>
<protein>
    <submittedName>
        <fullName evidence="9">JNK-interacting protein 1</fullName>
    </submittedName>
</protein>
<evidence type="ECO:0000256" key="1">
    <source>
        <dbReference type="ARBA" id="ARBA00004496"/>
    </source>
</evidence>
<dbReference type="PROSITE" id="PS01179">
    <property type="entry name" value="PID"/>
    <property type="match status" value="1"/>
</dbReference>
<dbReference type="Proteomes" id="UP000198287">
    <property type="component" value="Unassembled WGS sequence"/>
</dbReference>
<dbReference type="SUPFAM" id="SSF50044">
    <property type="entry name" value="SH3-domain"/>
    <property type="match status" value="1"/>
</dbReference>
<dbReference type="Gene3D" id="2.30.29.30">
    <property type="entry name" value="Pleckstrin-homology domain (PH domain)/Phosphotyrosine-binding domain (PTB)"/>
    <property type="match status" value="1"/>
</dbReference>
<dbReference type="CDD" id="cd11801">
    <property type="entry name" value="SH3_JIP1_like"/>
    <property type="match status" value="1"/>
</dbReference>
<dbReference type="GO" id="GO:0007254">
    <property type="term" value="P:JNK cascade"/>
    <property type="evidence" value="ECO:0007669"/>
    <property type="project" value="TreeGrafter"/>
</dbReference>
<dbReference type="SUPFAM" id="SSF50729">
    <property type="entry name" value="PH domain-like"/>
    <property type="match status" value="1"/>
</dbReference>
<dbReference type="STRING" id="158441.A0A226DL06"/>
<dbReference type="PANTHER" id="PTHR47437">
    <property type="entry name" value="JNK-INTERACTING PROTEIN 1-LIKE PROTEIN"/>
    <property type="match status" value="1"/>
</dbReference>
<dbReference type="Gene3D" id="2.30.30.40">
    <property type="entry name" value="SH3 Domains"/>
    <property type="match status" value="1"/>
</dbReference>
<dbReference type="SMART" id="SM00462">
    <property type="entry name" value="PTB"/>
    <property type="match status" value="1"/>
</dbReference>
<accession>A0A226DL06</accession>
<keyword evidence="3 5" id="KW-0728">SH3 domain</keyword>
<keyword evidence="10" id="KW-1185">Reference proteome</keyword>
<dbReference type="OMA" id="TAHSPEN"/>
<evidence type="ECO:0000259" key="7">
    <source>
        <dbReference type="PROSITE" id="PS01179"/>
    </source>
</evidence>
<dbReference type="AlphaFoldDB" id="A0A226DL06"/>
<evidence type="ECO:0000313" key="10">
    <source>
        <dbReference type="Proteomes" id="UP000198287"/>
    </source>
</evidence>
<feature type="compositionally biased region" description="Polar residues" evidence="6">
    <location>
        <begin position="196"/>
        <end position="211"/>
    </location>
</feature>
<proteinExistence type="inferred from homology"/>
<name>A0A226DL06_FOLCA</name>
<dbReference type="InterPro" id="IPR006020">
    <property type="entry name" value="PTB/PI_dom"/>
</dbReference>
<feature type="domain" description="SH3" evidence="8">
    <location>
        <begin position="221"/>
        <end position="282"/>
    </location>
</feature>
<evidence type="ECO:0000256" key="5">
    <source>
        <dbReference type="PROSITE-ProRule" id="PRU00192"/>
    </source>
</evidence>
<evidence type="ECO:0000256" key="4">
    <source>
        <dbReference type="ARBA" id="ARBA00022490"/>
    </source>
</evidence>